<sequence length="449" mass="47462">MGLIATDQFTIVVGLGKTGLACARFLAKKGASFAVLDSRENPPGSDELREEMPDVDLLCGEFDADFLSRATEIILSPGVAKSHPAIQAAVAAGAKLSGDIDLFCREISAPVIAITGSNAKSTVTTLVGEMAEAAGINVGVCGNIGTPVLEMLEQPEKDLYVIELSSFQLETTNDLRAEVATVLNISPDHMDRYDSMQDYYKAKHRIFRGAKNVVVNRDDSLTAPLLPQGVKQTAFHLGKPDLKLFGLIEDQGDVWLALGLDKLIAASELKMRGRHNLANALAALALGQAAGLPMDAMLNALRGFTGLRHRCEWVAEHQGVTYFNDSKGTNVGATVAALNGLGGTLSEENGIVLIAGGDGKGAEFVELAEPLRNYGRALVYIGVDGERLASQCGDINSRPAATMDEAVVIASQLAKSGDIVLLSPACASFDMFAGFPQRGDAFVQAVETL</sequence>
<dbReference type="GO" id="GO:0008360">
    <property type="term" value="P:regulation of cell shape"/>
    <property type="evidence" value="ECO:0007669"/>
    <property type="project" value="UniProtKB-KW"/>
</dbReference>
<protein>
    <recommendedName>
        <fullName evidence="7 8">UDP-N-acetylmuramoylalanine--D-glutamate ligase</fullName>
        <ecNumber evidence="7 8">6.3.2.9</ecNumber>
    </recommendedName>
    <alternativeName>
        <fullName evidence="7">D-glutamic acid-adding enzyme</fullName>
    </alternativeName>
    <alternativeName>
        <fullName evidence="7">UDP-N-acetylmuramoyl-L-alanyl-D-glutamate synthetase</fullName>
    </alternativeName>
</protein>
<dbReference type="GO" id="GO:0005737">
    <property type="term" value="C:cytoplasm"/>
    <property type="evidence" value="ECO:0007669"/>
    <property type="project" value="UniProtKB-SubCell"/>
</dbReference>
<dbReference type="PANTHER" id="PTHR43692">
    <property type="entry name" value="UDP-N-ACETYLMURAMOYLALANINE--D-GLUTAMATE LIGASE"/>
    <property type="match status" value="1"/>
</dbReference>
<dbReference type="Pfam" id="PF08245">
    <property type="entry name" value="Mur_ligase_M"/>
    <property type="match status" value="1"/>
</dbReference>
<evidence type="ECO:0000256" key="3">
    <source>
        <dbReference type="ARBA" id="ARBA00022490"/>
    </source>
</evidence>
<keyword evidence="3 7" id="KW-0963">Cytoplasm</keyword>
<dbReference type="GO" id="GO:0009252">
    <property type="term" value="P:peptidoglycan biosynthetic process"/>
    <property type="evidence" value="ECO:0007669"/>
    <property type="project" value="UniProtKB-UniRule"/>
</dbReference>
<dbReference type="AlphaFoldDB" id="A0A7U8C4E5"/>
<dbReference type="UniPathway" id="UPA00219"/>
<evidence type="ECO:0000256" key="4">
    <source>
        <dbReference type="ARBA" id="ARBA00022598"/>
    </source>
</evidence>
<reference evidence="11 12" key="1">
    <citation type="submission" date="2006-02" db="EMBL/GenBank/DDBJ databases">
        <authorList>
            <person name="Pinhassi J."/>
            <person name="Pedros-Alio C."/>
            <person name="Ferriera S."/>
            <person name="Johnson J."/>
            <person name="Kravitz S."/>
            <person name="Halpern A."/>
            <person name="Remington K."/>
            <person name="Beeson K."/>
            <person name="Tran B."/>
            <person name="Rogers Y.-H."/>
            <person name="Friedman R."/>
            <person name="Venter J.C."/>
        </authorList>
    </citation>
    <scope>NUCLEOTIDE SEQUENCE [LARGE SCALE GENOMIC DNA]</scope>
    <source>
        <strain evidence="11 12">MED92</strain>
    </source>
</reference>
<keyword evidence="7 8" id="KW-0573">Peptidoglycan synthesis</keyword>
<name>A0A7U8C4E5_NEPCE</name>
<evidence type="ECO:0000256" key="6">
    <source>
        <dbReference type="ARBA" id="ARBA00022840"/>
    </source>
</evidence>
<dbReference type="Gene3D" id="3.40.50.720">
    <property type="entry name" value="NAD(P)-binding Rossmann-like Domain"/>
    <property type="match status" value="1"/>
</dbReference>
<feature type="binding site" evidence="7">
    <location>
        <begin position="116"/>
        <end position="122"/>
    </location>
    <ligand>
        <name>ATP</name>
        <dbReference type="ChEBI" id="CHEBI:30616"/>
    </ligand>
</feature>
<evidence type="ECO:0000256" key="5">
    <source>
        <dbReference type="ARBA" id="ARBA00022741"/>
    </source>
</evidence>
<comment type="subcellular location">
    <subcellularLocation>
        <location evidence="1 7 8">Cytoplasm</location>
    </subcellularLocation>
</comment>
<dbReference type="PANTHER" id="PTHR43692:SF1">
    <property type="entry name" value="UDP-N-ACETYLMURAMOYLALANINE--D-GLUTAMATE LIGASE"/>
    <property type="match status" value="1"/>
</dbReference>
<keyword evidence="12" id="KW-1185">Reference proteome</keyword>
<dbReference type="NCBIfam" id="TIGR01087">
    <property type="entry name" value="murD"/>
    <property type="match status" value="1"/>
</dbReference>
<dbReference type="Proteomes" id="UP000002171">
    <property type="component" value="Unassembled WGS sequence"/>
</dbReference>
<dbReference type="RefSeq" id="WP_007020837.1">
    <property type="nucleotide sequence ID" value="NZ_CH724125.1"/>
</dbReference>
<proteinExistence type="inferred from homology"/>
<comment type="caution">
    <text evidence="11">The sequence shown here is derived from an EMBL/GenBank/DDBJ whole genome shotgun (WGS) entry which is preliminary data.</text>
</comment>
<feature type="domain" description="Mur ligase central" evidence="10">
    <location>
        <begin position="114"/>
        <end position="286"/>
    </location>
</feature>
<evidence type="ECO:0000313" key="11">
    <source>
        <dbReference type="EMBL" id="EAR59719.1"/>
    </source>
</evidence>
<dbReference type="EMBL" id="AAOW01000035">
    <property type="protein sequence ID" value="EAR59719.1"/>
    <property type="molecule type" value="Genomic_DNA"/>
</dbReference>
<feature type="domain" description="Mur ligase C-terminal" evidence="9">
    <location>
        <begin position="309"/>
        <end position="426"/>
    </location>
</feature>
<keyword evidence="4 7" id="KW-0436">Ligase</keyword>
<dbReference type="SUPFAM" id="SSF53244">
    <property type="entry name" value="MurD-like peptide ligases, peptide-binding domain"/>
    <property type="match status" value="1"/>
</dbReference>
<organism evidence="11 12">
    <name type="scientific">Neptuniibacter caesariensis</name>
    <dbReference type="NCBI Taxonomy" id="207954"/>
    <lineage>
        <taxon>Bacteria</taxon>
        <taxon>Pseudomonadati</taxon>
        <taxon>Pseudomonadota</taxon>
        <taxon>Gammaproteobacteria</taxon>
        <taxon>Oceanospirillales</taxon>
        <taxon>Oceanospirillaceae</taxon>
        <taxon>Neptuniibacter</taxon>
    </lineage>
</organism>
<dbReference type="Gene3D" id="3.90.190.20">
    <property type="entry name" value="Mur ligase, C-terminal domain"/>
    <property type="match status" value="1"/>
</dbReference>
<evidence type="ECO:0000313" key="12">
    <source>
        <dbReference type="Proteomes" id="UP000002171"/>
    </source>
</evidence>
<dbReference type="GO" id="GO:0005524">
    <property type="term" value="F:ATP binding"/>
    <property type="evidence" value="ECO:0007669"/>
    <property type="project" value="UniProtKB-UniRule"/>
</dbReference>
<accession>A0A7U8C4E5</accession>
<dbReference type="GO" id="GO:0008764">
    <property type="term" value="F:UDP-N-acetylmuramoylalanine-D-glutamate ligase activity"/>
    <property type="evidence" value="ECO:0007669"/>
    <property type="project" value="UniProtKB-UniRule"/>
</dbReference>
<dbReference type="SUPFAM" id="SSF51984">
    <property type="entry name" value="MurCD N-terminal domain"/>
    <property type="match status" value="1"/>
</dbReference>
<keyword evidence="7 8" id="KW-0131">Cell cycle</keyword>
<dbReference type="Pfam" id="PF02875">
    <property type="entry name" value="Mur_ligase_C"/>
    <property type="match status" value="1"/>
</dbReference>
<keyword evidence="6 7" id="KW-0067">ATP-binding</keyword>
<dbReference type="InterPro" id="IPR036615">
    <property type="entry name" value="Mur_ligase_C_dom_sf"/>
</dbReference>
<dbReference type="SUPFAM" id="SSF53623">
    <property type="entry name" value="MurD-like peptide ligases, catalytic domain"/>
    <property type="match status" value="1"/>
</dbReference>
<comment type="catalytic activity">
    <reaction evidence="7 8">
        <text>UDP-N-acetyl-alpha-D-muramoyl-L-alanine + D-glutamate + ATP = UDP-N-acetyl-alpha-D-muramoyl-L-alanyl-D-glutamate + ADP + phosphate + H(+)</text>
        <dbReference type="Rhea" id="RHEA:16429"/>
        <dbReference type="ChEBI" id="CHEBI:15378"/>
        <dbReference type="ChEBI" id="CHEBI:29986"/>
        <dbReference type="ChEBI" id="CHEBI:30616"/>
        <dbReference type="ChEBI" id="CHEBI:43474"/>
        <dbReference type="ChEBI" id="CHEBI:83898"/>
        <dbReference type="ChEBI" id="CHEBI:83900"/>
        <dbReference type="ChEBI" id="CHEBI:456216"/>
        <dbReference type="EC" id="6.3.2.9"/>
    </reaction>
</comment>
<dbReference type="InterPro" id="IPR004101">
    <property type="entry name" value="Mur_ligase_C"/>
</dbReference>
<comment type="similarity">
    <text evidence="7">Belongs to the MurCDEF family.</text>
</comment>
<evidence type="ECO:0000256" key="7">
    <source>
        <dbReference type="HAMAP-Rule" id="MF_00639"/>
    </source>
</evidence>
<dbReference type="Pfam" id="PF21799">
    <property type="entry name" value="MurD-like_N"/>
    <property type="match status" value="1"/>
</dbReference>
<dbReference type="InterPro" id="IPR036565">
    <property type="entry name" value="Mur-like_cat_sf"/>
</dbReference>
<dbReference type="HAMAP" id="MF_00639">
    <property type="entry name" value="MurD"/>
    <property type="match status" value="1"/>
</dbReference>
<keyword evidence="7 8" id="KW-0133">Cell shape</keyword>
<evidence type="ECO:0000259" key="10">
    <source>
        <dbReference type="Pfam" id="PF08245"/>
    </source>
</evidence>
<gene>
    <name evidence="7" type="primary">murD</name>
    <name evidence="11" type="ORF">MED92_15830</name>
</gene>
<comment type="pathway">
    <text evidence="2 7 8">Cell wall biogenesis; peptidoglycan biosynthesis.</text>
</comment>
<keyword evidence="7 8" id="KW-0961">Cell wall biogenesis/degradation</keyword>
<evidence type="ECO:0000259" key="9">
    <source>
        <dbReference type="Pfam" id="PF02875"/>
    </source>
</evidence>
<dbReference type="InterPro" id="IPR005762">
    <property type="entry name" value="MurD"/>
</dbReference>
<evidence type="ECO:0000256" key="8">
    <source>
        <dbReference type="RuleBase" id="RU003664"/>
    </source>
</evidence>
<dbReference type="GO" id="GO:0051301">
    <property type="term" value="P:cell division"/>
    <property type="evidence" value="ECO:0007669"/>
    <property type="project" value="UniProtKB-KW"/>
</dbReference>
<dbReference type="OrthoDB" id="9809796at2"/>
<keyword evidence="7 8" id="KW-0132">Cell division</keyword>
<evidence type="ECO:0000256" key="2">
    <source>
        <dbReference type="ARBA" id="ARBA00004752"/>
    </source>
</evidence>
<dbReference type="Gene3D" id="3.40.1190.10">
    <property type="entry name" value="Mur-like, catalytic domain"/>
    <property type="match status" value="1"/>
</dbReference>
<evidence type="ECO:0000256" key="1">
    <source>
        <dbReference type="ARBA" id="ARBA00004496"/>
    </source>
</evidence>
<dbReference type="GO" id="GO:0071555">
    <property type="term" value="P:cell wall organization"/>
    <property type="evidence" value="ECO:0007669"/>
    <property type="project" value="UniProtKB-KW"/>
</dbReference>
<keyword evidence="5 7" id="KW-0547">Nucleotide-binding</keyword>
<comment type="function">
    <text evidence="7 8">Cell wall formation. Catalyzes the addition of glutamate to the nucleotide precursor UDP-N-acetylmuramoyl-L-alanine (UMA).</text>
</comment>
<dbReference type="EC" id="6.3.2.9" evidence="7 8"/>
<dbReference type="InterPro" id="IPR013221">
    <property type="entry name" value="Mur_ligase_cen"/>
</dbReference>